<proteinExistence type="predicted"/>
<reference evidence="2" key="1">
    <citation type="journal article" date="2020" name="Stud. Mycol.">
        <title>101 Dothideomycetes genomes: a test case for predicting lifestyles and emergence of pathogens.</title>
        <authorList>
            <person name="Haridas S."/>
            <person name="Albert R."/>
            <person name="Binder M."/>
            <person name="Bloem J."/>
            <person name="Labutti K."/>
            <person name="Salamov A."/>
            <person name="Andreopoulos B."/>
            <person name="Baker S."/>
            <person name="Barry K."/>
            <person name="Bills G."/>
            <person name="Bluhm B."/>
            <person name="Cannon C."/>
            <person name="Castanera R."/>
            <person name="Culley D."/>
            <person name="Daum C."/>
            <person name="Ezra D."/>
            <person name="Gonzalez J."/>
            <person name="Henrissat B."/>
            <person name="Kuo A."/>
            <person name="Liang C."/>
            <person name="Lipzen A."/>
            <person name="Lutzoni F."/>
            <person name="Magnuson J."/>
            <person name="Mondo S."/>
            <person name="Nolan M."/>
            <person name="Ohm R."/>
            <person name="Pangilinan J."/>
            <person name="Park H.-J."/>
            <person name="Ramirez L."/>
            <person name="Alfaro M."/>
            <person name="Sun H."/>
            <person name="Tritt A."/>
            <person name="Yoshinaga Y."/>
            <person name="Zwiers L.-H."/>
            <person name="Turgeon B."/>
            <person name="Goodwin S."/>
            <person name="Spatafora J."/>
            <person name="Crous P."/>
            <person name="Grigoriev I."/>
        </authorList>
    </citation>
    <scope>NUCLEOTIDE SEQUENCE</scope>
    <source>
        <strain evidence="2">CBS 279.74</strain>
    </source>
</reference>
<feature type="compositionally biased region" description="Acidic residues" evidence="1">
    <location>
        <begin position="27"/>
        <end position="39"/>
    </location>
</feature>
<evidence type="ECO:0000313" key="3">
    <source>
        <dbReference type="Proteomes" id="UP000799428"/>
    </source>
</evidence>
<feature type="region of interest" description="Disordered" evidence="1">
    <location>
        <begin position="1"/>
        <end position="50"/>
    </location>
</feature>
<name>A0A6G1KJ57_9PLEO</name>
<gene>
    <name evidence="2" type="ORF">K504DRAFT_461446</name>
</gene>
<protein>
    <submittedName>
        <fullName evidence="2">Uncharacterized protein</fullName>
    </submittedName>
</protein>
<evidence type="ECO:0000313" key="2">
    <source>
        <dbReference type="EMBL" id="KAF2712874.1"/>
    </source>
</evidence>
<organism evidence="2 3">
    <name type="scientific">Pleomassaria siparia CBS 279.74</name>
    <dbReference type="NCBI Taxonomy" id="1314801"/>
    <lineage>
        <taxon>Eukaryota</taxon>
        <taxon>Fungi</taxon>
        <taxon>Dikarya</taxon>
        <taxon>Ascomycota</taxon>
        <taxon>Pezizomycotina</taxon>
        <taxon>Dothideomycetes</taxon>
        <taxon>Pleosporomycetidae</taxon>
        <taxon>Pleosporales</taxon>
        <taxon>Pleomassariaceae</taxon>
        <taxon>Pleomassaria</taxon>
    </lineage>
</organism>
<dbReference type="AlphaFoldDB" id="A0A6G1KJ57"/>
<sequence length="58" mass="6553">MSDQSDFLQPVRHSGIPGKEGRNWAKEDDDDDDDDDNDDASPLNNAPCCLPCWRRGDF</sequence>
<dbReference type="Proteomes" id="UP000799428">
    <property type="component" value="Unassembled WGS sequence"/>
</dbReference>
<keyword evidence="3" id="KW-1185">Reference proteome</keyword>
<accession>A0A6G1KJ57</accession>
<dbReference type="EMBL" id="MU005765">
    <property type="protein sequence ID" value="KAF2712874.1"/>
    <property type="molecule type" value="Genomic_DNA"/>
</dbReference>
<evidence type="ECO:0000256" key="1">
    <source>
        <dbReference type="SAM" id="MobiDB-lite"/>
    </source>
</evidence>